<reference evidence="6" key="1">
    <citation type="submission" date="2022-08" db="EMBL/GenBank/DDBJ databases">
        <authorList>
            <person name="Gutierrez-Valencia J."/>
        </authorList>
    </citation>
    <scope>NUCLEOTIDE SEQUENCE</scope>
</reference>
<feature type="domain" description="RING-type" evidence="5">
    <location>
        <begin position="39"/>
        <end position="81"/>
    </location>
</feature>
<dbReference type="Proteomes" id="UP001154282">
    <property type="component" value="Unassembled WGS sequence"/>
</dbReference>
<dbReference type="EMBL" id="CAMGYJ010000006">
    <property type="protein sequence ID" value="CAI0436142.1"/>
    <property type="molecule type" value="Genomic_DNA"/>
</dbReference>
<dbReference type="Pfam" id="PF13639">
    <property type="entry name" value="zf-RING_2"/>
    <property type="match status" value="1"/>
</dbReference>
<evidence type="ECO:0000259" key="5">
    <source>
        <dbReference type="PROSITE" id="PS50089"/>
    </source>
</evidence>
<dbReference type="InterPro" id="IPR051834">
    <property type="entry name" value="RING_finger_E3_ligase"/>
</dbReference>
<dbReference type="InterPro" id="IPR013083">
    <property type="entry name" value="Znf_RING/FYVE/PHD"/>
</dbReference>
<dbReference type="AlphaFoldDB" id="A0AAV0LQI9"/>
<evidence type="ECO:0000256" key="2">
    <source>
        <dbReference type="ARBA" id="ARBA00022771"/>
    </source>
</evidence>
<comment type="caution">
    <text evidence="6">The sequence shown here is derived from an EMBL/GenBank/DDBJ whole genome shotgun (WGS) entry which is preliminary data.</text>
</comment>
<dbReference type="PANTHER" id="PTHR45931">
    <property type="entry name" value="SI:CH211-59O9.10"/>
    <property type="match status" value="1"/>
</dbReference>
<proteinExistence type="predicted"/>
<keyword evidence="3" id="KW-0862">Zinc</keyword>
<dbReference type="SMART" id="SM01197">
    <property type="entry name" value="FANCL_C"/>
    <property type="match status" value="1"/>
</dbReference>
<dbReference type="Gene3D" id="3.30.40.10">
    <property type="entry name" value="Zinc/RING finger domain, C3HC4 (zinc finger)"/>
    <property type="match status" value="1"/>
</dbReference>
<evidence type="ECO:0000256" key="3">
    <source>
        <dbReference type="ARBA" id="ARBA00022833"/>
    </source>
</evidence>
<keyword evidence="1" id="KW-0479">Metal-binding</keyword>
<evidence type="ECO:0000313" key="7">
    <source>
        <dbReference type="Proteomes" id="UP001154282"/>
    </source>
</evidence>
<accession>A0AAV0LQI9</accession>
<sequence>MVPIPVAPELRPVSRDRLASLRVREFSTHRDGEQITTECGICLEEYRAGDQLWELPACRHDFHVACLGEWFRSQSTCPYCRQTV</sequence>
<gene>
    <name evidence="6" type="ORF">LITE_LOCUS24960</name>
</gene>
<dbReference type="GO" id="GO:0006511">
    <property type="term" value="P:ubiquitin-dependent protein catabolic process"/>
    <property type="evidence" value="ECO:0007669"/>
    <property type="project" value="TreeGrafter"/>
</dbReference>
<keyword evidence="7" id="KW-1185">Reference proteome</keyword>
<organism evidence="6 7">
    <name type="scientific">Linum tenue</name>
    <dbReference type="NCBI Taxonomy" id="586396"/>
    <lineage>
        <taxon>Eukaryota</taxon>
        <taxon>Viridiplantae</taxon>
        <taxon>Streptophyta</taxon>
        <taxon>Embryophyta</taxon>
        <taxon>Tracheophyta</taxon>
        <taxon>Spermatophyta</taxon>
        <taxon>Magnoliopsida</taxon>
        <taxon>eudicotyledons</taxon>
        <taxon>Gunneridae</taxon>
        <taxon>Pentapetalae</taxon>
        <taxon>rosids</taxon>
        <taxon>fabids</taxon>
        <taxon>Malpighiales</taxon>
        <taxon>Linaceae</taxon>
        <taxon>Linum</taxon>
    </lineage>
</organism>
<dbReference type="PROSITE" id="PS50089">
    <property type="entry name" value="ZF_RING_2"/>
    <property type="match status" value="1"/>
</dbReference>
<evidence type="ECO:0000256" key="1">
    <source>
        <dbReference type="ARBA" id="ARBA00022723"/>
    </source>
</evidence>
<dbReference type="GO" id="GO:0005634">
    <property type="term" value="C:nucleus"/>
    <property type="evidence" value="ECO:0007669"/>
    <property type="project" value="TreeGrafter"/>
</dbReference>
<dbReference type="GO" id="GO:0061630">
    <property type="term" value="F:ubiquitin protein ligase activity"/>
    <property type="evidence" value="ECO:0007669"/>
    <property type="project" value="TreeGrafter"/>
</dbReference>
<dbReference type="PANTHER" id="PTHR45931:SF3">
    <property type="entry name" value="RING ZINC FINGER-CONTAINING PROTEIN"/>
    <property type="match status" value="1"/>
</dbReference>
<protein>
    <recommendedName>
        <fullName evidence="5">RING-type domain-containing protein</fullName>
    </recommendedName>
</protein>
<evidence type="ECO:0000313" key="6">
    <source>
        <dbReference type="EMBL" id="CAI0436142.1"/>
    </source>
</evidence>
<dbReference type="SUPFAM" id="SSF57850">
    <property type="entry name" value="RING/U-box"/>
    <property type="match status" value="1"/>
</dbReference>
<name>A0AAV0LQI9_9ROSI</name>
<evidence type="ECO:0000256" key="4">
    <source>
        <dbReference type="PROSITE-ProRule" id="PRU00175"/>
    </source>
</evidence>
<dbReference type="SMART" id="SM00184">
    <property type="entry name" value="RING"/>
    <property type="match status" value="1"/>
</dbReference>
<dbReference type="GO" id="GO:0008270">
    <property type="term" value="F:zinc ion binding"/>
    <property type="evidence" value="ECO:0007669"/>
    <property type="project" value="UniProtKB-KW"/>
</dbReference>
<keyword evidence="2 4" id="KW-0863">Zinc-finger</keyword>
<dbReference type="InterPro" id="IPR001841">
    <property type="entry name" value="Znf_RING"/>
</dbReference>